<dbReference type="InterPro" id="IPR051334">
    <property type="entry name" value="SRPK"/>
</dbReference>
<keyword evidence="5" id="KW-0418">Kinase</keyword>
<evidence type="ECO:0000313" key="13">
    <source>
        <dbReference type="Proteomes" id="UP001305414"/>
    </source>
</evidence>
<protein>
    <recommendedName>
        <fullName evidence="1">non-specific serine/threonine protein kinase</fullName>
        <ecNumber evidence="1">2.7.11.1</ecNumber>
    </recommendedName>
</protein>
<comment type="catalytic activity">
    <reaction evidence="8">
        <text>L-seryl-[protein] + ATP = O-phospho-L-seryl-[protein] + ADP + H(+)</text>
        <dbReference type="Rhea" id="RHEA:17989"/>
        <dbReference type="Rhea" id="RHEA-COMP:9863"/>
        <dbReference type="Rhea" id="RHEA-COMP:11604"/>
        <dbReference type="ChEBI" id="CHEBI:15378"/>
        <dbReference type="ChEBI" id="CHEBI:29999"/>
        <dbReference type="ChEBI" id="CHEBI:30616"/>
        <dbReference type="ChEBI" id="CHEBI:83421"/>
        <dbReference type="ChEBI" id="CHEBI:456216"/>
        <dbReference type="EC" id="2.7.11.1"/>
    </reaction>
</comment>
<accession>A0AAN7UZP2</accession>
<keyword evidence="4 9" id="KW-0547">Nucleotide-binding</keyword>
<gene>
    <name evidence="12" type="ORF">RRF57_011558</name>
</gene>
<evidence type="ECO:0000256" key="10">
    <source>
        <dbReference type="SAM" id="MobiDB-lite"/>
    </source>
</evidence>
<feature type="region of interest" description="Disordered" evidence="10">
    <location>
        <begin position="219"/>
        <end position="241"/>
    </location>
</feature>
<reference evidence="12 13" key="1">
    <citation type="submission" date="2023-10" db="EMBL/GenBank/DDBJ databases">
        <title>Draft genome sequence of Xylaria bambusicola isolate GMP-LS, the root and basal stem rot pathogen of sugarcane in Indonesia.</title>
        <authorList>
            <person name="Selvaraj P."/>
            <person name="Muralishankar V."/>
            <person name="Muruganantham S."/>
            <person name="Sp S."/>
            <person name="Haryani S."/>
            <person name="Lau K.J.X."/>
            <person name="Naqvi N.I."/>
        </authorList>
    </citation>
    <scope>NUCLEOTIDE SEQUENCE [LARGE SCALE GENOMIC DNA]</scope>
    <source>
        <strain evidence="12">GMP-LS</strain>
    </source>
</reference>
<keyword evidence="2" id="KW-0723">Serine/threonine-protein kinase</keyword>
<dbReference type="EC" id="2.7.11.1" evidence="1"/>
<dbReference type="GO" id="GO:0050684">
    <property type="term" value="P:regulation of mRNA processing"/>
    <property type="evidence" value="ECO:0007669"/>
    <property type="project" value="TreeGrafter"/>
</dbReference>
<feature type="binding site" evidence="9">
    <location>
        <position position="92"/>
    </location>
    <ligand>
        <name>ATP</name>
        <dbReference type="ChEBI" id="CHEBI:30616"/>
    </ligand>
</feature>
<evidence type="ECO:0000313" key="12">
    <source>
        <dbReference type="EMBL" id="KAK5635846.1"/>
    </source>
</evidence>
<dbReference type="Gene3D" id="1.10.510.10">
    <property type="entry name" value="Transferase(Phosphotransferase) domain 1"/>
    <property type="match status" value="1"/>
</dbReference>
<comment type="catalytic activity">
    <reaction evidence="7">
        <text>L-threonyl-[protein] + ATP = O-phospho-L-threonyl-[protein] + ADP + H(+)</text>
        <dbReference type="Rhea" id="RHEA:46608"/>
        <dbReference type="Rhea" id="RHEA-COMP:11060"/>
        <dbReference type="Rhea" id="RHEA-COMP:11605"/>
        <dbReference type="ChEBI" id="CHEBI:15378"/>
        <dbReference type="ChEBI" id="CHEBI:30013"/>
        <dbReference type="ChEBI" id="CHEBI:30616"/>
        <dbReference type="ChEBI" id="CHEBI:61977"/>
        <dbReference type="ChEBI" id="CHEBI:456216"/>
        <dbReference type="EC" id="2.7.11.1"/>
    </reaction>
</comment>
<keyword evidence="3" id="KW-0808">Transferase</keyword>
<dbReference type="PANTHER" id="PTHR47634:SF9">
    <property type="entry name" value="PROTEIN KINASE DOMAIN-CONTAINING PROTEIN-RELATED"/>
    <property type="match status" value="1"/>
</dbReference>
<dbReference type="Pfam" id="PF00069">
    <property type="entry name" value="Pkinase"/>
    <property type="match status" value="1"/>
</dbReference>
<evidence type="ECO:0000256" key="9">
    <source>
        <dbReference type="PROSITE-ProRule" id="PRU10141"/>
    </source>
</evidence>
<dbReference type="Gene3D" id="3.30.200.20">
    <property type="entry name" value="Phosphorylase Kinase, domain 1"/>
    <property type="match status" value="1"/>
</dbReference>
<dbReference type="PANTHER" id="PTHR47634">
    <property type="entry name" value="PROTEIN KINASE DOMAIN-CONTAINING PROTEIN-RELATED"/>
    <property type="match status" value="1"/>
</dbReference>
<dbReference type="InterPro" id="IPR011009">
    <property type="entry name" value="Kinase-like_dom_sf"/>
</dbReference>
<evidence type="ECO:0000256" key="6">
    <source>
        <dbReference type="ARBA" id="ARBA00022840"/>
    </source>
</evidence>
<comment type="caution">
    <text evidence="12">The sequence shown here is derived from an EMBL/GenBank/DDBJ whole genome shotgun (WGS) entry which is preliminary data.</text>
</comment>
<evidence type="ECO:0000259" key="11">
    <source>
        <dbReference type="PROSITE" id="PS50011"/>
    </source>
</evidence>
<dbReference type="AlphaFoldDB" id="A0AAN7UZP2"/>
<feature type="region of interest" description="Disordered" evidence="10">
    <location>
        <begin position="1"/>
        <end position="29"/>
    </location>
</feature>
<dbReference type="PROSITE" id="PS50011">
    <property type="entry name" value="PROTEIN_KINASE_DOM"/>
    <property type="match status" value="1"/>
</dbReference>
<dbReference type="GO" id="GO:0004674">
    <property type="term" value="F:protein serine/threonine kinase activity"/>
    <property type="evidence" value="ECO:0007669"/>
    <property type="project" value="UniProtKB-KW"/>
</dbReference>
<dbReference type="EMBL" id="JAWHQM010000058">
    <property type="protein sequence ID" value="KAK5635846.1"/>
    <property type="molecule type" value="Genomic_DNA"/>
</dbReference>
<dbReference type="SMART" id="SM00220">
    <property type="entry name" value="S_TKc"/>
    <property type="match status" value="1"/>
</dbReference>
<feature type="domain" description="Protein kinase" evidence="11">
    <location>
        <begin position="63"/>
        <end position="389"/>
    </location>
</feature>
<dbReference type="Proteomes" id="UP001305414">
    <property type="component" value="Unassembled WGS sequence"/>
</dbReference>
<keyword evidence="6 9" id="KW-0067">ATP-binding</keyword>
<evidence type="ECO:0000256" key="4">
    <source>
        <dbReference type="ARBA" id="ARBA00022741"/>
    </source>
</evidence>
<keyword evidence="13" id="KW-1185">Reference proteome</keyword>
<evidence type="ECO:0000256" key="8">
    <source>
        <dbReference type="ARBA" id="ARBA00048679"/>
    </source>
</evidence>
<proteinExistence type="predicted"/>
<organism evidence="12 13">
    <name type="scientific">Xylaria bambusicola</name>
    <dbReference type="NCBI Taxonomy" id="326684"/>
    <lineage>
        <taxon>Eukaryota</taxon>
        <taxon>Fungi</taxon>
        <taxon>Dikarya</taxon>
        <taxon>Ascomycota</taxon>
        <taxon>Pezizomycotina</taxon>
        <taxon>Sordariomycetes</taxon>
        <taxon>Xylariomycetidae</taxon>
        <taxon>Xylariales</taxon>
        <taxon>Xylariaceae</taxon>
        <taxon>Xylaria</taxon>
    </lineage>
</organism>
<sequence>MFTPRAVSSIATMPTNISPPPTPPSRDERRFEPIYSPCEWIERYRPGGYHPVHLGDTFSDRRYKVLRKLGEGSFSTVWWAHDLKEAKYVVLKILISDPAYSTEETQILHHIFQASPTQASRHVTKFLDSFDHEGPNGLHKCLVFEAMGPNVNRMVRELPEFKPRTSDMRIRYPPHMAKSILKQSLQALAFLHGNGIAHGDFQPGNILFALDNIDSKTEESLRQEESVEADSISPPVTRRDGKQDRWAPRYLCISQPLTAFTNHSKDIRAKLSDMGGAYYFTRPPIKPLIPVGLRAPELILTGEINNIFDIWSFGCLLFEVVTGMRLFLPWAGLYGARQNRMTFIYSNFQLCLDLCPTNCINTGKRLRSTLLRNVNCSILNQATVPVGGN</sequence>
<dbReference type="GO" id="GO:0005524">
    <property type="term" value="F:ATP binding"/>
    <property type="evidence" value="ECO:0007669"/>
    <property type="project" value="UniProtKB-UniRule"/>
</dbReference>
<evidence type="ECO:0000256" key="3">
    <source>
        <dbReference type="ARBA" id="ARBA00022679"/>
    </source>
</evidence>
<dbReference type="InterPro" id="IPR000719">
    <property type="entry name" value="Prot_kinase_dom"/>
</dbReference>
<evidence type="ECO:0000256" key="5">
    <source>
        <dbReference type="ARBA" id="ARBA00022777"/>
    </source>
</evidence>
<evidence type="ECO:0000256" key="7">
    <source>
        <dbReference type="ARBA" id="ARBA00047899"/>
    </source>
</evidence>
<name>A0AAN7UZP2_9PEZI</name>
<dbReference type="SUPFAM" id="SSF56112">
    <property type="entry name" value="Protein kinase-like (PK-like)"/>
    <property type="match status" value="1"/>
</dbReference>
<dbReference type="PROSITE" id="PS00107">
    <property type="entry name" value="PROTEIN_KINASE_ATP"/>
    <property type="match status" value="1"/>
</dbReference>
<evidence type="ECO:0000256" key="2">
    <source>
        <dbReference type="ARBA" id="ARBA00022527"/>
    </source>
</evidence>
<dbReference type="GO" id="GO:0000245">
    <property type="term" value="P:spliceosomal complex assembly"/>
    <property type="evidence" value="ECO:0007669"/>
    <property type="project" value="TreeGrafter"/>
</dbReference>
<evidence type="ECO:0000256" key="1">
    <source>
        <dbReference type="ARBA" id="ARBA00012513"/>
    </source>
</evidence>
<dbReference type="InterPro" id="IPR017441">
    <property type="entry name" value="Protein_kinase_ATP_BS"/>
</dbReference>